<evidence type="ECO:0000313" key="6">
    <source>
        <dbReference type="WBParaSite" id="ACAC_0000948001-mRNA-1"/>
    </source>
</evidence>
<dbReference type="InterPro" id="IPR036116">
    <property type="entry name" value="FN3_sf"/>
</dbReference>
<feature type="domain" description="Fibronectin type-III" evidence="4">
    <location>
        <begin position="1"/>
        <end position="59"/>
    </location>
</feature>
<dbReference type="CDD" id="cd00063">
    <property type="entry name" value="FN3"/>
    <property type="match status" value="1"/>
</dbReference>
<dbReference type="InterPro" id="IPR003598">
    <property type="entry name" value="Ig_sub2"/>
</dbReference>
<feature type="domain" description="Fibronectin type-III" evidence="4">
    <location>
        <begin position="63"/>
        <end position="152"/>
    </location>
</feature>
<evidence type="ECO:0000313" key="5">
    <source>
        <dbReference type="Proteomes" id="UP000035642"/>
    </source>
</evidence>
<dbReference type="InterPro" id="IPR013098">
    <property type="entry name" value="Ig_I-set"/>
</dbReference>
<dbReference type="WBParaSite" id="ACAC_0000948001-mRNA-1">
    <property type="protein sequence ID" value="ACAC_0000948001-mRNA-1"/>
    <property type="gene ID" value="ACAC_0000948001"/>
</dbReference>
<dbReference type="AlphaFoldDB" id="A0A158PAH2"/>
<dbReference type="Proteomes" id="UP000035642">
    <property type="component" value="Unassembled WGS sequence"/>
</dbReference>
<dbReference type="PROSITE" id="PS50835">
    <property type="entry name" value="IG_LIKE"/>
    <property type="match status" value="1"/>
</dbReference>
<dbReference type="InterPro" id="IPR013783">
    <property type="entry name" value="Ig-like_fold"/>
</dbReference>
<protein>
    <submittedName>
        <fullName evidence="6">Titin</fullName>
    </submittedName>
</protein>
<evidence type="ECO:0000256" key="1">
    <source>
        <dbReference type="ARBA" id="ARBA00022737"/>
    </source>
</evidence>
<feature type="domain" description="Ig-like" evidence="3">
    <location>
        <begin position="154"/>
        <end position="312"/>
    </location>
</feature>
<organism evidence="5 6">
    <name type="scientific">Angiostrongylus cantonensis</name>
    <name type="common">Rat lungworm</name>
    <dbReference type="NCBI Taxonomy" id="6313"/>
    <lineage>
        <taxon>Eukaryota</taxon>
        <taxon>Metazoa</taxon>
        <taxon>Ecdysozoa</taxon>
        <taxon>Nematoda</taxon>
        <taxon>Chromadorea</taxon>
        <taxon>Rhabditida</taxon>
        <taxon>Rhabditina</taxon>
        <taxon>Rhabditomorpha</taxon>
        <taxon>Strongyloidea</taxon>
        <taxon>Metastrongylidae</taxon>
        <taxon>Angiostrongylus</taxon>
    </lineage>
</organism>
<dbReference type="Pfam" id="PF07679">
    <property type="entry name" value="I-set"/>
    <property type="match status" value="1"/>
</dbReference>
<proteinExistence type="predicted"/>
<name>A0A158PAH2_ANGCA</name>
<keyword evidence="5" id="KW-1185">Reference proteome</keyword>
<sequence>MSNTLQISEDLVFIERYVITGLLPSVNYDFKIEACNEAGLTSNSNLPSETLVITPTLGRPTTIPSIPHITITSTDSVTLEWDINEEETSTEYTVSYKSEKSSIWSEVNCSTNSCSIDGLKEGVSYVFKVAAKNEAGLGVFSDETPPVKLIPNVPPIITKPIKDVTVPKKRALKLECHANGEPAPEYIWYKDGMEIIPQNANTEVVNEHGVMKSTANVNVADVHCHFESSFSEYTEIIEGKDMELCCILSDEDGVVSWYKDGKILSNNDRIRIVVDGNRRVLKITSVNNSDSGTYRCETSDGRSRTEGELLVKGNAHVISIRFFLDQIC</sequence>
<dbReference type="SMART" id="SM00060">
    <property type="entry name" value="FN3"/>
    <property type="match status" value="1"/>
</dbReference>
<dbReference type="Pfam" id="PF00041">
    <property type="entry name" value="fn3"/>
    <property type="match status" value="1"/>
</dbReference>
<keyword evidence="1" id="KW-0677">Repeat</keyword>
<dbReference type="STRING" id="6313.A0A158PAH2"/>
<dbReference type="SUPFAM" id="SSF48726">
    <property type="entry name" value="Immunoglobulin"/>
    <property type="match status" value="1"/>
</dbReference>
<dbReference type="SMART" id="SM00408">
    <property type="entry name" value="IGc2"/>
    <property type="match status" value="1"/>
</dbReference>
<keyword evidence="2" id="KW-1015">Disulfide bond</keyword>
<evidence type="ECO:0000259" key="4">
    <source>
        <dbReference type="PROSITE" id="PS50853"/>
    </source>
</evidence>
<dbReference type="InterPro" id="IPR003599">
    <property type="entry name" value="Ig_sub"/>
</dbReference>
<dbReference type="SMART" id="SM00409">
    <property type="entry name" value="IG"/>
    <property type="match status" value="1"/>
</dbReference>
<dbReference type="InterPro" id="IPR050964">
    <property type="entry name" value="Striated_Muscle_Regulatory"/>
</dbReference>
<evidence type="ECO:0000256" key="2">
    <source>
        <dbReference type="ARBA" id="ARBA00023157"/>
    </source>
</evidence>
<dbReference type="Pfam" id="PF13927">
    <property type="entry name" value="Ig_3"/>
    <property type="match status" value="1"/>
</dbReference>
<evidence type="ECO:0000259" key="3">
    <source>
        <dbReference type="PROSITE" id="PS50835"/>
    </source>
</evidence>
<dbReference type="PANTHER" id="PTHR13817">
    <property type="entry name" value="TITIN"/>
    <property type="match status" value="1"/>
</dbReference>
<dbReference type="InterPro" id="IPR007110">
    <property type="entry name" value="Ig-like_dom"/>
</dbReference>
<dbReference type="Gene3D" id="2.60.40.10">
    <property type="entry name" value="Immunoglobulins"/>
    <property type="match status" value="3"/>
</dbReference>
<dbReference type="PRINTS" id="PR00014">
    <property type="entry name" value="FNTYPEIII"/>
</dbReference>
<dbReference type="InterPro" id="IPR036179">
    <property type="entry name" value="Ig-like_dom_sf"/>
</dbReference>
<reference evidence="6" key="2">
    <citation type="submission" date="2016-04" db="UniProtKB">
        <authorList>
            <consortium name="WormBaseParasite"/>
        </authorList>
    </citation>
    <scope>IDENTIFICATION</scope>
</reference>
<dbReference type="SUPFAM" id="SSF49265">
    <property type="entry name" value="Fibronectin type III"/>
    <property type="match status" value="1"/>
</dbReference>
<dbReference type="PROSITE" id="PS50853">
    <property type="entry name" value="FN3"/>
    <property type="match status" value="2"/>
</dbReference>
<dbReference type="PANTHER" id="PTHR13817:SF73">
    <property type="entry name" value="FIBRONECTIN TYPE-III DOMAIN-CONTAINING PROTEIN"/>
    <property type="match status" value="1"/>
</dbReference>
<dbReference type="InterPro" id="IPR003961">
    <property type="entry name" value="FN3_dom"/>
</dbReference>
<accession>A0A158PAH2</accession>
<reference evidence="5" key="1">
    <citation type="submission" date="2012-09" db="EMBL/GenBank/DDBJ databases">
        <authorList>
            <person name="Martin A.A."/>
        </authorList>
    </citation>
    <scope>NUCLEOTIDE SEQUENCE</scope>
</reference>